<evidence type="ECO:0000313" key="2">
    <source>
        <dbReference type="WBParaSite" id="ALUE_0001914101-mRNA-1"/>
    </source>
</evidence>
<name>A0A0M3IK85_ASCLU</name>
<keyword evidence="1" id="KW-1185">Reference proteome</keyword>
<accession>A0A0M3IK85</accession>
<evidence type="ECO:0000313" key="1">
    <source>
        <dbReference type="Proteomes" id="UP000036681"/>
    </source>
</evidence>
<dbReference type="WBParaSite" id="ALUE_0001914101-mRNA-1">
    <property type="protein sequence ID" value="ALUE_0001914101-mRNA-1"/>
    <property type="gene ID" value="ALUE_0001914101"/>
</dbReference>
<organism evidence="1 2">
    <name type="scientific">Ascaris lumbricoides</name>
    <name type="common">Giant roundworm</name>
    <dbReference type="NCBI Taxonomy" id="6252"/>
    <lineage>
        <taxon>Eukaryota</taxon>
        <taxon>Metazoa</taxon>
        <taxon>Ecdysozoa</taxon>
        <taxon>Nematoda</taxon>
        <taxon>Chromadorea</taxon>
        <taxon>Rhabditida</taxon>
        <taxon>Spirurina</taxon>
        <taxon>Ascaridomorpha</taxon>
        <taxon>Ascaridoidea</taxon>
        <taxon>Ascarididae</taxon>
        <taxon>Ascaris</taxon>
    </lineage>
</organism>
<proteinExistence type="predicted"/>
<dbReference type="Proteomes" id="UP000036681">
    <property type="component" value="Unplaced"/>
</dbReference>
<dbReference type="AlphaFoldDB" id="A0A0M3IK85"/>
<reference evidence="2" key="1">
    <citation type="submission" date="2017-02" db="UniProtKB">
        <authorList>
            <consortium name="WormBaseParasite"/>
        </authorList>
    </citation>
    <scope>IDENTIFICATION</scope>
</reference>
<protein>
    <submittedName>
        <fullName evidence="2">DNA gyrase subunit B</fullName>
    </submittedName>
</protein>
<sequence length="40" mass="4460">MTVHITNLQQTSTLTRFTSVAQKLNVWQAVTAGKTATKKR</sequence>